<dbReference type="InterPro" id="IPR045800">
    <property type="entry name" value="HMBD"/>
</dbReference>
<dbReference type="SUPFAM" id="SSF111369">
    <property type="entry name" value="HlyD-like secretion proteins"/>
    <property type="match status" value="1"/>
</dbReference>
<dbReference type="EMBL" id="ABVL01000007">
    <property type="protein sequence ID" value="EDY19529.1"/>
    <property type="molecule type" value="Genomic_DNA"/>
</dbReference>
<dbReference type="InterPro" id="IPR051909">
    <property type="entry name" value="MFP_Cation_Efflux"/>
</dbReference>
<proteinExistence type="inferred from homology"/>
<dbReference type="GO" id="GO:0022857">
    <property type="term" value="F:transmembrane transporter activity"/>
    <property type="evidence" value="ECO:0007669"/>
    <property type="project" value="InterPro"/>
</dbReference>
<dbReference type="Proteomes" id="UP000005824">
    <property type="component" value="Unassembled WGS sequence"/>
</dbReference>
<feature type="domain" description="CusB-like beta-barrel" evidence="7">
    <location>
        <begin position="253"/>
        <end position="327"/>
    </location>
</feature>
<dbReference type="FunFam" id="2.40.30.170:FF:000010">
    <property type="entry name" value="Efflux RND transporter periplasmic adaptor subunit"/>
    <property type="match status" value="1"/>
</dbReference>
<reference evidence="9 10" key="1">
    <citation type="journal article" date="2011" name="J. Bacteriol.">
        <title>Genome sequence of Chthoniobacter flavus Ellin428, an aerobic heterotrophic soil bacterium.</title>
        <authorList>
            <person name="Kant R."/>
            <person name="van Passel M.W."/>
            <person name="Palva A."/>
            <person name="Lucas S."/>
            <person name="Lapidus A."/>
            <person name="Glavina Del Rio T."/>
            <person name="Dalin E."/>
            <person name="Tice H."/>
            <person name="Bruce D."/>
            <person name="Goodwin L."/>
            <person name="Pitluck S."/>
            <person name="Larimer F.W."/>
            <person name="Land M.L."/>
            <person name="Hauser L."/>
            <person name="Sangwan P."/>
            <person name="de Vos W.M."/>
            <person name="Janssen P.H."/>
            <person name="Smidt H."/>
        </authorList>
    </citation>
    <scope>NUCLEOTIDE SEQUENCE [LARGE SCALE GENOMIC DNA]</scope>
    <source>
        <strain evidence="9 10">Ellin428</strain>
    </source>
</reference>
<evidence type="ECO:0000256" key="1">
    <source>
        <dbReference type="ARBA" id="ARBA00009477"/>
    </source>
</evidence>
<keyword evidence="2" id="KW-0813">Transport</keyword>
<feature type="domain" description="CusB-like barrel-sandwich hybrid" evidence="6">
    <location>
        <begin position="125"/>
        <end position="247"/>
    </location>
</feature>
<dbReference type="FunFam" id="2.40.420.20:FF:000003">
    <property type="entry name" value="Cation efflux system protein cusB"/>
    <property type="match status" value="1"/>
</dbReference>
<keyword evidence="4" id="KW-0406">Ion transport</keyword>
<protein>
    <submittedName>
        <fullName evidence="9">Efflux transporter, RND family, MFP subunit</fullName>
    </submittedName>
</protein>
<dbReference type="GO" id="GO:0016020">
    <property type="term" value="C:membrane"/>
    <property type="evidence" value="ECO:0007669"/>
    <property type="project" value="InterPro"/>
</dbReference>
<evidence type="ECO:0000259" key="6">
    <source>
        <dbReference type="Pfam" id="PF25919"/>
    </source>
</evidence>
<dbReference type="GO" id="GO:0030288">
    <property type="term" value="C:outer membrane-bounded periplasmic space"/>
    <property type="evidence" value="ECO:0007669"/>
    <property type="project" value="TreeGrafter"/>
</dbReference>
<feature type="domain" description="Heavy metal binding" evidence="5">
    <location>
        <begin position="34"/>
        <end position="62"/>
    </location>
</feature>
<dbReference type="GO" id="GO:0060003">
    <property type="term" value="P:copper ion export"/>
    <property type="evidence" value="ECO:0007669"/>
    <property type="project" value="TreeGrafter"/>
</dbReference>
<feature type="domain" description="CzcB-like C-terminal circularly permuted SH3-like" evidence="8">
    <location>
        <begin position="334"/>
        <end position="394"/>
    </location>
</feature>
<dbReference type="eggNOG" id="COG0845">
    <property type="taxonomic scope" value="Bacteria"/>
</dbReference>
<dbReference type="Pfam" id="PF25975">
    <property type="entry name" value="CzcB_C"/>
    <property type="match status" value="1"/>
</dbReference>
<comment type="similarity">
    <text evidence="1">Belongs to the membrane fusion protein (MFP) (TC 8.A.1) family.</text>
</comment>
<dbReference type="Gene3D" id="2.40.420.20">
    <property type="match status" value="1"/>
</dbReference>
<sequence length="435" mass="47879" precursor="true">MTKRKFVSLSTMAVLAGVTGCQRKGAIKDPNVDYYTCTMHPSVHSQDPHGKCPICSMDLVPVMKKGAAATATPQVAALSEFNVPVERQQQIGVTYATAEKKPLHHVIRSVGVVVPDKAKRWEFVARVEGYVQKLSVTSPGESVQEGQPLLTIYSPELLSAERELVNLLDVRDRAATGEGKVATERSLDAARRRLEQWNITPKQIAELEKTRKPSEFLTLNSPFKGVVEDVPVDQGRKVMIGDHLVDVADLSVVWVWAEFYEDELPMLEKGLKVRITTKSYPGEAFEGELSLINPFLVEMKRTAKVRIDIANSDLKLRPGMYVDLELAMNMGIALTVPVSAVLPTGARSLVFVDKGEGRLEPRAVQIGRQFGDIYEIKSGLQEGERVVASANFLIDAESKVQGAVKDFGNEDEKKGIKEVTPPVMLSPHVHGEQGK</sequence>
<evidence type="ECO:0000256" key="4">
    <source>
        <dbReference type="ARBA" id="ARBA00023065"/>
    </source>
</evidence>
<dbReference type="NCBIfam" id="TIGR01730">
    <property type="entry name" value="RND_mfp"/>
    <property type="match status" value="1"/>
</dbReference>
<evidence type="ECO:0000313" key="10">
    <source>
        <dbReference type="Proteomes" id="UP000005824"/>
    </source>
</evidence>
<keyword evidence="10" id="KW-1185">Reference proteome</keyword>
<gene>
    <name evidence="9" type="ORF">CfE428DRAFT_2705</name>
</gene>
<name>B4D1B7_9BACT</name>
<dbReference type="PANTHER" id="PTHR30097">
    <property type="entry name" value="CATION EFFLUX SYSTEM PROTEIN CUSB"/>
    <property type="match status" value="1"/>
</dbReference>
<organism evidence="9 10">
    <name type="scientific">Chthoniobacter flavus Ellin428</name>
    <dbReference type="NCBI Taxonomy" id="497964"/>
    <lineage>
        <taxon>Bacteria</taxon>
        <taxon>Pseudomonadati</taxon>
        <taxon>Verrucomicrobiota</taxon>
        <taxon>Spartobacteria</taxon>
        <taxon>Chthoniobacterales</taxon>
        <taxon>Chthoniobacteraceae</taxon>
        <taxon>Chthoniobacter</taxon>
    </lineage>
</organism>
<dbReference type="AlphaFoldDB" id="B4D1B7"/>
<dbReference type="InParanoid" id="B4D1B7"/>
<accession>B4D1B7</accession>
<dbReference type="Gene3D" id="2.40.30.170">
    <property type="match status" value="1"/>
</dbReference>
<evidence type="ECO:0000259" key="8">
    <source>
        <dbReference type="Pfam" id="PF25975"/>
    </source>
</evidence>
<dbReference type="Gene3D" id="2.40.50.100">
    <property type="match status" value="1"/>
</dbReference>
<comment type="caution">
    <text evidence="9">The sequence shown here is derived from an EMBL/GenBank/DDBJ whole genome shotgun (WGS) entry which is preliminary data.</text>
</comment>
<keyword evidence="3" id="KW-0732">Signal</keyword>
<dbReference type="PANTHER" id="PTHR30097:SF15">
    <property type="entry name" value="CATION EFFLUX SYSTEM PROTEIN CUSB"/>
    <property type="match status" value="1"/>
</dbReference>
<evidence type="ECO:0000256" key="3">
    <source>
        <dbReference type="ARBA" id="ARBA00022729"/>
    </source>
</evidence>
<dbReference type="Pfam" id="PF25954">
    <property type="entry name" value="Beta-barrel_RND_2"/>
    <property type="match status" value="1"/>
</dbReference>
<dbReference type="Pfam" id="PF25919">
    <property type="entry name" value="BSH_CusB"/>
    <property type="match status" value="1"/>
</dbReference>
<dbReference type="InterPro" id="IPR058790">
    <property type="entry name" value="BSH_CusB"/>
</dbReference>
<dbReference type="InterPro" id="IPR006143">
    <property type="entry name" value="RND_pump_MFP"/>
</dbReference>
<dbReference type="Pfam" id="PF19335">
    <property type="entry name" value="HMBD"/>
    <property type="match status" value="1"/>
</dbReference>
<evidence type="ECO:0000259" key="7">
    <source>
        <dbReference type="Pfam" id="PF25954"/>
    </source>
</evidence>
<dbReference type="InterPro" id="IPR058792">
    <property type="entry name" value="Beta-barrel_RND_2"/>
</dbReference>
<evidence type="ECO:0000313" key="9">
    <source>
        <dbReference type="EMBL" id="EDY19529.1"/>
    </source>
</evidence>
<dbReference type="InterPro" id="IPR058649">
    <property type="entry name" value="CzcB_C"/>
</dbReference>
<dbReference type="PROSITE" id="PS51257">
    <property type="entry name" value="PROKAR_LIPOPROTEIN"/>
    <property type="match status" value="1"/>
</dbReference>
<evidence type="ECO:0000256" key="2">
    <source>
        <dbReference type="ARBA" id="ARBA00022448"/>
    </source>
</evidence>
<evidence type="ECO:0000259" key="5">
    <source>
        <dbReference type="Pfam" id="PF19335"/>
    </source>
</evidence>
<dbReference type="STRING" id="497964.CfE428DRAFT_2705"/>
<dbReference type="GO" id="GO:0046914">
    <property type="term" value="F:transition metal ion binding"/>
    <property type="evidence" value="ECO:0007669"/>
    <property type="project" value="TreeGrafter"/>
</dbReference>
<dbReference type="FunCoup" id="B4D1B7">
    <property type="interactions" value="137"/>
</dbReference>
<dbReference type="GO" id="GO:0015679">
    <property type="term" value="P:plasma membrane copper ion transport"/>
    <property type="evidence" value="ECO:0007669"/>
    <property type="project" value="TreeGrafter"/>
</dbReference>